<dbReference type="InterPro" id="IPR055414">
    <property type="entry name" value="LRR_R13L4/SHOC2-like"/>
</dbReference>
<dbReference type="GO" id="GO:0006952">
    <property type="term" value="P:defense response"/>
    <property type="evidence" value="ECO:0007669"/>
    <property type="project" value="UniProtKB-ARBA"/>
</dbReference>
<gene>
    <name evidence="14" type="ORF">LSAT_V11C100024090</name>
</gene>
<evidence type="ECO:0000256" key="11">
    <source>
        <dbReference type="SAM" id="Phobius"/>
    </source>
</evidence>
<proteinExistence type="inferred from homology"/>
<evidence type="ECO:0008006" key="16">
    <source>
        <dbReference type="Google" id="ProtNLM"/>
    </source>
</evidence>
<keyword evidence="7" id="KW-0677">Repeat</keyword>
<keyword evidence="9 11" id="KW-0472">Membrane</keyword>
<dbReference type="SUPFAM" id="SSF52075">
    <property type="entry name" value="Outer arm dynein light chain 1"/>
    <property type="match status" value="1"/>
</dbReference>
<reference evidence="14 15" key="1">
    <citation type="journal article" date="2017" name="Nat. Commun.">
        <title>Genome assembly with in vitro proximity ligation data and whole-genome triplication in lettuce.</title>
        <authorList>
            <person name="Reyes-Chin-Wo S."/>
            <person name="Wang Z."/>
            <person name="Yang X."/>
            <person name="Kozik A."/>
            <person name="Arikit S."/>
            <person name="Song C."/>
            <person name="Xia L."/>
            <person name="Froenicke L."/>
            <person name="Lavelle D.O."/>
            <person name="Truco M.J."/>
            <person name="Xia R."/>
            <person name="Zhu S."/>
            <person name="Xu C."/>
            <person name="Xu H."/>
            <person name="Xu X."/>
            <person name="Cox K."/>
            <person name="Korf I."/>
            <person name="Meyers B.C."/>
            <person name="Michelmore R.W."/>
        </authorList>
    </citation>
    <scope>NUCLEOTIDE SEQUENCE [LARGE SCALE GENOMIC DNA]</scope>
    <source>
        <strain evidence="15">cv. Salinas</strain>
        <tissue evidence="14">Seedlings</tissue>
    </source>
</reference>
<dbReference type="SUPFAM" id="SSF52058">
    <property type="entry name" value="L domain-like"/>
    <property type="match status" value="3"/>
</dbReference>
<dbReference type="PANTHER" id="PTHR48061:SF12">
    <property type="entry name" value="DISEASE RESISTANCE LIKE PROTEIN"/>
    <property type="match status" value="1"/>
</dbReference>
<evidence type="ECO:0000256" key="5">
    <source>
        <dbReference type="ARBA" id="ARBA00022692"/>
    </source>
</evidence>
<organism evidence="14 15">
    <name type="scientific">Lactuca sativa</name>
    <name type="common">Garden lettuce</name>
    <dbReference type="NCBI Taxonomy" id="4236"/>
    <lineage>
        <taxon>Eukaryota</taxon>
        <taxon>Viridiplantae</taxon>
        <taxon>Streptophyta</taxon>
        <taxon>Embryophyta</taxon>
        <taxon>Tracheophyta</taxon>
        <taxon>Spermatophyta</taxon>
        <taxon>Magnoliopsida</taxon>
        <taxon>eudicotyledons</taxon>
        <taxon>Gunneridae</taxon>
        <taxon>Pentapetalae</taxon>
        <taxon>asterids</taxon>
        <taxon>campanulids</taxon>
        <taxon>Asterales</taxon>
        <taxon>Asteraceae</taxon>
        <taxon>Cichorioideae</taxon>
        <taxon>Cichorieae</taxon>
        <taxon>Lactucinae</taxon>
        <taxon>Lactuca</taxon>
    </lineage>
</organism>
<keyword evidence="3" id="KW-1003">Cell membrane</keyword>
<dbReference type="InterPro" id="IPR032675">
    <property type="entry name" value="LRR_dom_sf"/>
</dbReference>
<dbReference type="Gene3D" id="3.80.10.10">
    <property type="entry name" value="Ribonuclease Inhibitor"/>
    <property type="match status" value="3"/>
</dbReference>
<dbReference type="GO" id="GO:0005886">
    <property type="term" value="C:plasma membrane"/>
    <property type="evidence" value="ECO:0007669"/>
    <property type="project" value="UniProtKB-SubCell"/>
</dbReference>
<dbReference type="PRINTS" id="PR00019">
    <property type="entry name" value="LEURICHRPT"/>
</dbReference>
<feature type="domain" description="Disease resistance R13L4/SHOC-2-like LRR" evidence="13">
    <location>
        <begin position="105"/>
        <end position="293"/>
    </location>
</feature>
<dbReference type="FunFam" id="3.80.10.10:FF:000095">
    <property type="entry name" value="LRR receptor-like serine/threonine-protein kinase GSO1"/>
    <property type="match status" value="1"/>
</dbReference>
<dbReference type="EMBL" id="NBSK02000001">
    <property type="protein sequence ID" value="KAJ0227955.1"/>
    <property type="molecule type" value="Genomic_DNA"/>
</dbReference>
<keyword evidence="15" id="KW-1185">Reference proteome</keyword>
<dbReference type="Pfam" id="PF13855">
    <property type="entry name" value="LRR_8"/>
    <property type="match status" value="2"/>
</dbReference>
<evidence type="ECO:0000256" key="8">
    <source>
        <dbReference type="ARBA" id="ARBA00022989"/>
    </source>
</evidence>
<dbReference type="Pfam" id="PF00560">
    <property type="entry name" value="LRR_1"/>
    <property type="match status" value="6"/>
</dbReference>
<dbReference type="Pfam" id="PF08263">
    <property type="entry name" value="LRRNT_2"/>
    <property type="match status" value="1"/>
</dbReference>
<dbReference type="InterPro" id="IPR003591">
    <property type="entry name" value="Leu-rich_rpt_typical-subtyp"/>
</dbReference>
<evidence type="ECO:0000256" key="4">
    <source>
        <dbReference type="ARBA" id="ARBA00022614"/>
    </source>
</evidence>
<dbReference type="GO" id="GO:0051707">
    <property type="term" value="P:response to other organism"/>
    <property type="evidence" value="ECO:0007669"/>
    <property type="project" value="UniProtKB-ARBA"/>
</dbReference>
<dbReference type="FunFam" id="3.80.10.10:FF:000213">
    <property type="entry name" value="Tyrosine-sulfated glycopeptide receptor 1"/>
    <property type="match status" value="1"/>
</dbReference>
<evidence type="ECO:0000256" key="2">
    <source>
        <dbReference type="ARBA" id="ARBA00009592"/>
    </source>
</evidence>
<name>A0A9R1WSB5_LACSA</name>
<keyword evidence="4" id="KW-0433">Leucine-rich repeat</keyword>
<evidence type="ECO:0000256" key="1">
    <source>
        <dbReference type="ARBA" id="ARBA00004251"/>
    </source>
</evidence>
<comment type="caution">
    <text evidence="14">The sequence shown here is derived from an EMBL/GenBank/DDBJ whole genome shotgun (WGS) entry which is preliminary data.</text>
</comment>
<feature type="transmembrane region" description="Helical" evidence="11">
    <location>
        <begin position="934"/>
        <end position="956"/>
    </location>
</feature>
<protein>
    <recommendedName>
        <fullName evidence="16">Leucine-rich repeat-containing N-terminal plant-type domain-containing protein</fullName>
    </recommendedName>
</protein>
<evidence type="ECO:0000313" key="14">
    <source>
        <dbReference type="EMBL" id="KAJ0227955.1"/>
    </source>
</evidence>
<evidence type="ECO:0000256" key="7">
    <source>
        <dbReference type="ARBA" id="ARBA00022737"/>
    </source>
</evidence>
<feature type="domain" description="Leucine-rich repeat-containing N-terminal plant-type" evidence="12">
    <location>
        <begin position="33"/>
        <end position="80"/>
    </location>
</feature>
<evidence type="ECO:0000259" key="13">
    <source>
        <dbReference type="Pfam" id="PF23598"/>
    </source>
</evidence>
<accession>A0A9R1WSB5</accession>
<keyword evidence="8 11" id="KW-1133">Transmembrane helix</keyword>
<evidence type="ECO:0000259" key="12">
    <source>
        <dbReference type="Pfam" id="PF08263"/>
    </source>
</evidence>
<evidence type="ECO:0000313" key="15">
    <source>
        <dbReference type="Proteomes" id="UP000235145"/>
    </source>
</evidence>
<dbReference type="InterPro" id="IPR001611">
    <property type="entry name" value="Leu-rich_rpt"/>
</dbReference>
<comment type="subcellular location">
    <subcellularLocation>
        <location evidence="1">Cell membrane</location>
        <topology evidence="1">Single-pass type I membrane protein</topology>
    </subcellularLocation>
</comment>
<keyword evidence="6" id="KW-0732">Signal</keyword>
<comment type="similarity">
    <text evidence="2">Belongs to the RLP family.</text>
</comment>
<keyword evidence="5 11" id="KW-0812">Transmembrane</keyword>
<evidence type="ECO:0000256" key="9">
    <source>
        <dbReference type="ARBA" id="ARBA00023136"/>
    </source>
</evidence>
<dbReference type="AlphaFoldDB" id="A0A9R1WSB5"/>
<dbReference type="Proteomes" id="UP000235145">
    <property type="component" value="Unassembled WGS sequence"/>
</dbReference>
<dbReference type="OrthoDB" id="442066at2759"/>
<keyword evidence="10" id="KW-0325">Glycoprotein</keyword>
<dbReference type="SMART" id="SM00369">
    <property type="entry name" value="LRR_TYP"/>
    <property type="match status" value="9"/>
</dbReference>
<evidence type="ECO:0000256" key="6">
    <source>
        <dbReference type="ARBA" id="ARBA00022729"/>
    </source>
</evidence>
<dbReference type="InterPro" id="IPR013210">
    <property type="entry name" value="LRR_N_plant-typ"/>
</dbReference>
<dbReference type="Gramene" id="rna-gnl|WGS:NBSK|LSAT_1X60701_mrna">
    <property type="protein sequence ID" value="cds-PLY82215.1"/>
    <property type="gene ID" value="gene-LSAT_1X60701"/>
</dbReference>
<dbReference type="PANTHER" id="PTHR48061">
    <property type="entry name" value="LEUCINE-RICH REPEAT RECEPTOR PROTEIN KINASE EMS1-LIKE-RELATED"/>
    <property type="match status" value="1"/>
</dbReference>
<evidence type="ECO:0000256" key="3">
    <source>
        <dbReference type="ARBA" id="ARBA00022475"/>
    </source>
</evidence>
<evidence type="ECO:0000256" key="10">
    <source>
        <dbReference type="ARBA" id="ARBA00023180"/>
    </source>
</evidence>
<dbReference type="InterPro" id="IPR046956">
    <property type="entry name" value="RLP23-like"/>
</dbReference>
<sequence length="980" mass="110181">MASYMKYLKFLETISFLYVSVTVICTGSSQNHDEECSGLFQFKQSIIHQDDIACGAHGSQVFHSWNNSFDCCSWEGVTCSHDHDQYYGQVMGLDLSERSLCGRINSNSTLFNLVHLQRLNLSGNDFGESEIPSKIARLKQLRSLDLSYSGFSGQIPTEILQLFQLSSLDLSWNSLKLQNPSLKDLVENFTELEELHLSGVDISSSVPHFLANFSSLKSLKLRDCSLGNEFPAAILELPKLQVLNLADNTNLAGSFPEFHGKSILKEVILGGTGFFGIVPESISHLKHLTVLSLSYCSFSGRIPRSLSNLTQLTILDLGENHFTGSVPSLVSLLNLHGLVLDGNKFEKGRFPNWLGKLSKLSKLYLSDMNINGEIPLFLSNLTKLSEVGMDRNSLTGGIPSWLFNLTQLTYLNLQMNQLQGPIPNTFSNFKSLKYLHLGGNNFSGRVELDMFLGLNKLQVLFLGYNRISLVTTNNYTNTTLPEFEWLELSSCNLKEFPAFLRFQNKLTALHLDSNNIDGLVPVWYWNNSRETLELINLSGNSITGFDQHPHFLPWRILEVFFIDNNQLRGQQPIPPQSTVVYLVSHNNLTGEIPPSICELKSLQHLDLSFNNMSGTLPSCLGILSNSLVSLNLRRNNFQGKMMNAFMPGSLLENLDLSENRFTGQLPRSLMNCINLEFLSLGDNAFHDVFPSWLGTLSKLQVLVLRSNKLDGSIQGSSQFPMLRIIDLSNNNFSGQLHQNHFQTWHAMSPNHLGVSSVMESNISSKHVHINWPYTVTLTHKGVRTEYPHILTIDMSIDLSCNHFEGEIPQSLQHLQGLQSLNLSNNHFTGRILPSLGNITNLEALDLSRNDLSGEIPQQLVQLRFLSIFNVSFNHLQGRIPQGKQFDTFDNSSYIGNPRLCGQPLSKEGQDLKVPGVQPTSNVSESLFPSERIDWIFVFCGVGSGLIVGVVIGNFLYERYSYRFTKRKDRWVRPLRNTRRN</sequence>
<dbReference type="Pfam" id="PF23598">
    <property type="entry name" value="LRR_14"/>
    <property type="match status" value="1"/>
</dbReference>